<evidence type="ECO:0000256" key="1">
    <source>
        <dbReference type="SAM" id="MobiDB-lite"/>
    </source>
</evidence>
<dbReference type="GO" id="GO:0003676">
    <property type="term" value="F:nucleic acid binding"/>
    <property type="evidence" value="ECO:0007669"/>
    <property type="project" value="InterPro"/>
</dbReference>
<evidence type="ECO:0000313" key="2">
    <source>
        <dbReference type="EMBL" id="RCI02912.1"/>
    </source>
</evidence>
<dbReference type="OrthoDB" id="2269081at2759"/>
<sequence>DYASLFLSTMLNPFAGEFKPITIEPNLPKKKEKQKEKRRPSRKTSTGDGKAHSPNNTAKNTKKTVDNGPPPTTKKNSRSNSNIKNREEGSSKRRTSRHEIAAAVNLEDQFKQEAKFIAIEAAIDPIHRINNTTGISTGKQLEHGYERYIGWINRSLEMYDMITVVGMENAIADVVSIITIVQDREIGVHEEVETFTTIRENGRKASGIQVRLRSYF</sequence>
<dbReference type="InterPro" id="IPR036882">
    <property type="entry name" value="Alba-like_dom_sf"/>
</dbReference>
<feature type="non-terminal residue" evidence="2">
    <location>
        <position position="1"/>
    </location>
</feature>
<reference evidence="2 3" key="1">
    <citation type="journal article" date="2018" name="G3 (Bethesda)">
        <title>Phylogenetic and Phylogenomic Definition of Rhizopus Species.</title>
        <authorList>
            <person name="Gryganskyi A.P."/>
            <person name="Golan J."/>
            <person name="Dolatabadi S."/>
            <person name="Mondo S."/>
            <person name="Robb S."/>
            <person name="Idnurm A."/>
            <person name="Muszewska A."/>
            <person name="Steczkiewicz K."/>
            <person name="Masonjones S."/>
            <person name="Liao H.L."/>
            <person name="Gajdeczka M.T."/>
            <person name="Anike F."/>
            <person name="Vuek A."/>
            <person name="Anishchenko I.M."/>
            <person name="Voigt K."/>
            <person name="de Hoog G.S."/>
            <person name="Smith M.E."/>
            <person name="Heitman J."/>
            <person name="Vilgalys R."/>
            <person name="Stajich J.E."/>
        </authorList>
    </citation>
    <scope>NUCLEOTIDE SEQUENCE [LARGE SCALE GENOMIC DNA]</scope>
    <source>
        <strain evidence="2 3">LSU 92-RS-03</strain>
    </source>
</reference>
<proteinExistence type="predicted"/>
<name>A0A367KM44_RHIST</name>
<gene>
    <name evidence="2" type="ORF">CU098_012505</name>
</gene>
<keyword evidence="3" id="KW-1185">Reference proteome</keyword>
<dbReference type="Proteomes" id="UP000253551">
    <property type="component" value="Unassembled WGS sequence"/>
</dbReference>
<protein>
    <submittedName>
        <fullName evidence="2">Uncharacterized protein</fullName>
    </submittedName>
</protein>
<dbReference type="EMBL" id="PJQM01001214">
    <property type="protein sequence ID" value="RCI02912.1"/>
    <property type="molecule type" value="Genomic_DNA"/>
</dbReference>
<feature type="region of interest" description="Disordered" evidence="1">
    <location>
        <begin position="14"/>
        <end position="96"/>
    </location>
</feature>
<dbReference type="SUPFAM" id="SSF82704">
    <property type="entry name" value="AlbA-like"/>
    <property type="match status" value="1"/>
</dbReference>
<dbReference type="AlphaFoldDB" id="A0A367KM44"/>
<comment type="caution">
    <text evidence="2">The sequence shown here is derived from an EMBL/GenBank/DDBJ whole genome shotgun (WGS) entry which is preliminary data.</text>
</comment>
<evidence type="ECO:0000313" key="3">
    <source>
        <dbReference type="Proteomes" id="UP000253551"/>
    </source>
</evidence>
<accession>A0A367KM44</accession>
<organism evidence="2 3">
    <name type="scientific">Rhizopus stolonifer</name>
    <name type="common">Rhizopus nigricans</name>
    <dbReference type="NCBI Taxonomy" id="4846"/>
    <lineage>
        <taxon>Eukaryota</taxon>
        <taxon>Fungi</taxon>
        <taxon>Fungi incertae sedis</taxon>
        <taxon>Mucoromycota</taxon>
        <taxon>Mucoromycotina</taxon>
        <taxon>Mucoromycetes</taxon>
        <taxon>Mucorales</taxon>
        <taxon>Mucorineae</taxon>
        <taxon>Rhizopodaceae</taxon>
        <taxon>Rhizopus</taxon>
    </lineage>
</organism>